<gene>
    <name evidence="2" type="ORF">BN983_00518</name>
</gene>
<organism evidence="2 3">
    <name type="scientific">Halobacillus karajensis</name>
    <dbReference type="NCBI Taxonomy" id="195088"/>
    <lineage>
        <taxon>Bacteria</taxon>
        <taxon>Bacillati</taxon>
        <taxon>Bacillota</taxon>
        <taxon>Bacilli</taxon>
        <taxon>Bacillales</taxon>
        <taxon>Bacillaceae</taxon>
        <taxon>Halobacillus</taxon>
    </lineage>
</organism>
<keyword evidence="3" id="KW-1185">Reference proteome</keyword>
<evidence type="ECO:0000256" key="1">
    <source>
        <dbReference type="SAM" id="Phobius"/>
    </source>
</evidence>
<sequence>MGDLLIYTIAILITLPIPFLVIFYLCARKWSKHKLKALHRTANFTAPVFILAVHVLLVVLFNRSFFPYIIIFLLFLLGLSMIAQYKLKEEVRLFRALKGFWRVSFLLFILVYVGLSAYGLLSRVVFV</sequence>
<dbReference type="InterPro" id="IPR016945">
    <property type="entry name" value="UCP030092"/>
</dbReference>
<feature type="transmembrane region" description="Helical" evidence="1">
    <location>
        <begin position="6"/>
        <end position="26"/>
    </location>
</feature>
<dbReference type="PIRSF" id="PIRSF030092">
    <property type="entry name" value="UCP030092"/>
    <property type="match status" value="1"/>
</dbReference>
<dbReference type="RefSeq" id="WP_035505544.1">
    <property type="nucleotide sequence ID" value="NZ_CCDH010000002.1"/>
</dbReference>
<comment type="caution">
    <text evidence="2">The sequence shown here is derived from an EMBL/GenBank/DDBJ whole genome shotgun (WGS) entry which is preliminary data.</text>
</comment>
<dbReference type="EMBL" id="CCDI010000001">
    <property type="protein sequence ID" value="CDQ22311.1"/>
    <property type="molecule type" value="Genomic_DNA"/>
</dbReference>
<keyword evidence="1" id="KW-0812">Transmembrane</keyword>
<reference evidence="3" key="1">
    <citation type="submission" date="2014-03" db="EMBL/GenBank/DDBJ databases">
        <authorList>
            <person name="Urmite Genomes U."/>
        </authorList>
    </citation>
    <scope>NUCLEOTIDE SEQUENCE [LARGE SCALE GENOMIC DNA]</scope>
    <source>
        <strain evidence="3">HD-03</strain>
    </source>
</reference>
<evidence type="ECO:0000313" key="3">
    <source>
        <dbReference type="Proteomes" id="UP000028868"/>
    </source>
</evidence>
<dbReference type="Pfam" id="PF11877">
    <property type="entry name" value="DUF3397"/>
    <property type="match status" value="1"/>
</dbReference>
<proteinExistence type="predicted"/>
<keyword evidence="1" id="KW-0472">Membrane</keyword>
<dbReference type="InterPro" id="IPR024515">
    <property type="entry name" value="DUF3397"/>
</dbReference>
<dbReference type="Proteomes" id="UP000028868">
    <property type="component" value="Unassembled WGS sequence"/>
</dbReference>
<feature type="transmembrane region" description="Helical" evidence="1">
    <location>
        <begin position="99"/>
        <end position="121"/>
    </location>
</feature>
<reference evidence="2 3" key="2">
    <citation type="submission" date="2014-05" db="EMBL/GenBank/DDBJ databases">
        <title>Draft genome sequence of Halobacillus karajensis HK-03.</title>
        <authorList>
            <person name="Khelaifia S."/>
            <person name="Croce O."/>
            <person name="Lagier J.C."/>
            <person name="Raoult D."/>
        </authorList>
    </citation>
    <scope>NUCLEOTIDE SEQUENCE [LARGE SCALE GENOMIC DNA]</scope>
    <source>
        <strain evidence="2 3">HD-03</strain>
    </source>
</reference>
<evidence type="ECO:0008006" key="4">
    <source>
        <dbReference type="Google" id="ProtNLM"/>
    </source>
</evidence>
<keyword evidence="1" id="KW-1133">Transmembrane helix</keyword>
<dbReference type="AlphaFoldDB" id="A0A024P313"/>
<evidence type="ECO:0000313" key="2">
    <source>
        <dbReference type="EMBL" id="CDQ22311.1"/>
    </source>
</evidence>
<accession>A0A024P313</accession>
<name>A0A024P313_9BACI</name>
<feature type="transmembrane region" description="Helical" evidence="1">
    <location>
        <begin position="38"/>
        <end position="59"/>
    </location>
</feature>
<feature type="transmembrane region" description="Helical" evidence="1">
    <location>
        <begin position="65"/>
        <end position="87"/>
    </location>
</feature>
<protein>
    <recommendedName>
        <fullName evidence="4">Integral membrane protein</fullName>
    </recommendedName>
</protein>